<gene>
    <name evidence="1" type="ORF">JJQ60_11765</name>
</gene>
<dbReference type="Proteomes" id="UP000651057">
    <property type="component" value="Unassembled WGS sequence"/>
</dbReference>
<keyword evidence="2" id="KW-1185">Reference proteome</keyword>
<dbReference type="EMBL" id="JAERQJ010000004">
    <property type="protein sequence ID" value="MBL0684197.1"/>
    <property type="molecule type" value="Genomic_DNA"/>
</dbReference>
<accession>A0A936ZRR1</accession>
<evidence type="ECO:0000313" key="1">
    <source>
        <dbReference type="EMBL" id="MBL0684197.1"/>
    </source>
</evidence>
<evidence type="ECO:0000313" key="2">
    <source>
        <dbReference type="Proteomes" id="UP000651057"/>
    </source>
</evidence>
<evidence type="ECO:0008006" key="3">
    <source>
        <dbReference type="Google" id="ProtNLM"/>
    </source>
</evidence>
<reference evidence="1" key="1">
    <citation type="submission" date="2021-01" db="EMBL/GenBank/DDBJ databases">
        <authorList>
            <person name="Zhong Y.L."/>
        </authorList>
    </citation>
    <scope>NUCLEOTIDE SEQUENCE</scope>
    <source>
        <strain evidence="1">KCTC 23302</strain>
    </source>
</reference>
<dbReference type="AlphaFoldDB" id="A0A936ZRR1"/>
<protein>
    <recommendedName>
        <fullName evidence="3">Polymer-forming cytoskeletal protein</fullName>
    </recommendedName>
</protein>
<dbReference type="RefSeq" id="WP_201919960.1">
    <property type="nucleotide sequence ID" value="NZ_BAABAX010000003.1"/>
</dbReference>
<name>A0A936ZRR1_9FLAO</name>
<proteinExistence type="predicted"/>
<sequence length="423" mass="46802">MIFFQKIKAQAMQFAILISVLVALVLGAFLLLTHVQSFFKVKSQELIQAFEDSNTLLFNTLDSTTAVGDTISSVLGPKTNKHIISYHGAWLKRYAAVTVHNRKASRIAFTGSERSDRTPNLYLVDTNSPLVVVGDTRLEGNSYLPKQGVKAGNISGTYYQGNNLYYGKAIESNETLPKLQNEWITYLEGVIKGSLVDNAISISLEDEIMNSFHKPIKLLYDSDAIYIGKEKIIGNVIIQSTQKIVIGPGAQLKDVLLIAPRIVIKNDVKGSFQAISTKNLEIGQRCYLSYPSSAILLDKNIVQKNTNSNQIQNTTPNFSIGSGTVIEGSVVYLKNKSNTDDRIKTHLIMAQKAEVVGEIYCQGNIDIQGIVRGSMYAKQCIARQSGSVYLNHIYNGKILMNPVKDYSGLPFSNSKNNIAKWLY</sequence>
<comment type="caution">
    <text evidence="1">The sequence shown here is derived from an EMBL/GenBank/DDBJ whole genome shotgun (WGS) entry which is preliminary data.</text>
</comment>
<organism evidence="1 2">
    <name type="scientific">Aquimarina mytili</name>
    <dbReference type="NCBI Taxonomy" id="874423"/>
    <lineage>
        <taxon>Bacteria</taxon>
        <taxon>Pseudomonadati</taxon>
        <taxon>Bacteroidota</taxon>
        <taxon>Flavobacteriia</taxon>
        <taxon>Flavobacteriales</taxon>
        <taxon>Flavobacteriaceae</taxon>
        <taxon>Aquimarina</taxon>
    </lineage>
</organism>